<evidence type="ECO:0000256" key="13">
    <source>
        <dbReference type="ARBA" id="ARBA00023008"/>
    </source>
</evidence>
<proteinExistence type="inferred from homology"/>
<dbReference type="NCBIfam" id="TIGR01511">
    <property type="entry name" value="ATPase-IB1_Cu"/>
    <property type="match status" value="1"/>
</dbReference>
<dbReference type="AlphaFoldDB" id="A0A1H5RJK8"/>
<dbReference type="InterPro" id="IPR018303">
    <property type="entry name" value="ATPase_P-typ_P_site"/>
</dbReference>
<evidence type="ECO:0000256" key="15">
    <source>
        <dbReference type="ARBA" id="ARBA00023136"/>
    </source>
</evidence>
<dbReference type="FunFam" id="2.70.150.10:FF:000002">
    <property type="entry name" value="Copper-transporting ATPase 1, putative"/>
    <property type="match status" value="1"/>
</dbReference>
<evidence type="ECO:0000313" key="19">
    <source>
        <dbReference type="EMBL" id="SEF38549.1"/>
    </source>
</evidence>
<dbReference type="InterPro" id="IPR017969">
    <property type="entry name" value="Heavy-metal-associated_CS"/>
</dbReference>
<dbReference type="PRINTS" id="PR00119">
    <property type="entry name" value="CATATPASE"/>
</dbReference>
<dbReference type="SUPFAM" id="SSF56784">
    <property type="entry name" value="HAD-like"/>
    <property type="match status" value="1"/>
</dbReference>
<evidence type="ECO:0000259" key="18">
    <source>
        <dbReference type="PROSITE" id="PS50846"/>
    </source>
</evidence>
<dbReference type="InterPro" id="IPR008250">
    <property type="entry name" value="ATPase_P-typ_transduc_dom_A_sf"/>
</dbReference>
<reference evidence="20" key="1">
    <citation type="submission" date="2016-10" db="EMBL/GenBank/DDBJ databases">
        <authorList>
            <person name="Varghese N."/>
            <person name="Submissions S."/>
        </authorList>
    </citation>
    <scope>NUCLEOTIDE SEQUENCE [LARGE SCALE GENOMIC DNA]</scope>
    <source>
        <strain evidence="20">DSM 5463</strain>
    </source>
</reference>
<feature type="domain" description="HMA" evidence="18">
    <location>
        <begin position="1"/>
        <end position="67"/>
    </location>
</feature>
<dbReference type="InterPro" id="IPR023214">
    <property type="entry name" value="HAD_sf"/>
</dbReference>
<dbReference type="SFLD" id="SFLDS00003">
    <property type="entry name" value="Haloacid_Dehalogenase"/>
    <property type="match status" value="1"/>
</dbReference>
<feature type="transmembrane region" description="Helical" evidence="17">
    <location>
        <begin position="154"/>
        <end position="178"/>
    </location>
</feature>
<dbReference type="Gene3D" id="2.70.150.10">
    <property type="entry name" value="Calcium-transporting ATPase, cytoplasmic transduction domain A"/>
    <property type="match status" value="1"/>
</dbReference>
<evidence type="ECO:0000256" key="17">
    <source>
        <dbReference type="RuleBase" id="RU362081"/>
    </source>
</evidence>
<dbReference type="Pfam" id="PF00702">
    <property type="entry name" value="Hydrolase"/>
    <property type="match status" value="1"/>
</dbReference>
<evidence type="ECO:0000256" key="14">
    <source>
        <dbReference type="ARBA" id="ARBA00023065"/>
    </source>
</evidence>
<keyword evidence="13" id="KW-0186">Copper</keyword>
<feature type="transmembrane region" description="Helical" evidence="17">
    <location>
        <begin position="336"/>
        <end position="356"/>
    </location>
</feature>
<dbReference type="InterPro" id="IPR001757">
    <property type="entry name" value="P_typ_ATPase"/>
</dbReference>
<dbReference type="GO" id="GO:0055070">
    <property type="term" value="P:copper ion homeostasis"/>
    <property type="evidence" value="ECO:0007669"/>
    <property type="project" value="TreeGrafter"/>
</dbReference>
<dbReference type="GO" id="GO:0043682">
    <property type="term" value="F:P-type divalent copper transporter activity"/>
    <property type="evidence" value="ECO:0007669"/>
    <property type="project" value="TreeGrafter"/>
</dbReference>
<evidence type="ECO:0000256" key="2">
    <source>
        <dbReference type="ARBA" id="ARBA00006024"/>
    </source>
</evidence>
<evidence type="ECO:0000256" key="7">
    <source>
        <dbReference type="ARBA" id="ARBA00022723"/>
    </source>
</evidence>
<dbReference type="FunFam" id="3.30.70.100:FF:000005">
    <property type="entry name" value="Copper-exporting P-type ATPase A"/>
    <property type="match status" value="1"/>
</dbReference>
<evidence type="ECO:0000313" key="20">
    <source>
        <dbReference type="Proteomes" id="UP000242850"/>
    </source>
</evidence>
<dbReference type="Pfam" id="PF00122">
    <property type="entry name" value="E1-E2_ATPase"/>
    <property type="match status" value="1"/>
</dbReference>
<dbReference type="FunFam" id="3.40.50.1000:FF:000020">
    <property type="entry name" value="Probable cation-transporting P-type ATPase"/>
    <property type="match status" value="1"/>
</dbReference>
<evidence type="ECO:0000256" key="1">
    <source>
        <dbReference type="ARBA" id="ARBA00004651"/>
    </source>
</evidence>
<dbReference type="InterPro" id="IPR023299">
    <property type="entry name" value="ATPase_P-typ_cyto_dom_N"/>
</dbReference>
<dbReference type="CDD" id="cd00371">
    <property type="entry name" value="HMA"/>
    <property type="match status" value="1"/>
</dbReference>
<evidence type="ECO:0000256" key="10">
    <source>
        <dbReference type="ARBA" id="ARBA00022840"/>
    </source>
</evidence>
<dbReference type="CDD" id="cd02094">
    <property type="entry name" value="P-type_ATPase_Cu-like"/>
    <property type="match status" value="1"/>
</dbReference>
<dbReference type="SUPFAM" id="SSF55008">
    <property type="entry name" value="HMA, heavy metal-associated domain"/>
    <property type="match status" value="1"/>
</dbReference>
<dbReference type="PRINTS" id="PR00942">
    <property type="entry name" value="CUATPASEI"/>
</dbReference>
<dbReference type="PROSITE" id="PS01047">
    <property type="entry name" value="HMA_1"/>
    <property type="match status" value="1"/>
</dbReference>
<dbReference type="GO" id="GO:0005507">
    <property type="term" value="F:copper ion binding"/>
    <property type="evidence" value="ECO:0007669"/>
    <property type="project" value="TreeGrafter"/>
</dbReference>
<sequence length="730" mass="78709">MEKVLKVSGMTCAACAKAIERSLKKLDGVLKAQVNFAAEKLYIEYDASKISLSKIKETVKKLGYEIKEEETEDQGKDILKNFILASTFSIPLLIIAMGHMFGLKLPSFINPHKNPLNFALLQFVLALPSLYAGKKFYKVGFRNIVKGMPNMDSLIAVGTSAAMLYGIFAIIMIFLGHHEYSMDLYFESAATIITLILLGKYLEAKTKGKTKEAIKKLLNLQPKMATVIKDGKEIVIPAQDVQISDIVLVKPGEKIPVDGCVIEGYASVDESMLTGESVPVDKKEGDKVFAATINKNGFLKIKATGVGKDTVLSQIITLVETAQASKAPIARLADVISGYFVPVVILIALISFISWMVAGKGFIFSITTFISVLVIACPCALGLATPTAIMVASGKGAENGILIKTGEALEIANKIQAVVFDKTGTITEGKPKLSDVYALGEDEDTVLSLAASVERMSEHPIAKAIVKGAEDRGLTFKDAQEFYSIPGHGVKALVEGKEVIIGNKKFLEENNIDISEGLLKFEEYTSQGKTPMFVAKGKKLIGVIAVIDLPKKTSKEAVEKLKNLGIEVIMITGDNKRTALKIAKEVGIEKVIAEVLPKDKAKEIEKLQRDKKIVAMVGDGINDAPALAKADVGIAIGSGTDIAIESADIVLMKDDPLDVVKAIRLSKATIKNIKQNLFWAFFYNVVGIPIAAGILTLFGGPKLNPMIAAAAMSLSSVSVVINALRLKRFR</sequence>
<dbReference type="Gene3D" id="3.40.50.1000">
    <property type="entry name" value="HAD superfamily/HAD-like"/>
    <property type="match status" value="1"/>
</dbReference>
<keyword evidence="20" id="KW-1185">Reference proteome</keyword>
<dbReference type="GO" id="GO:0016887">
    <property type="term" value="F:ATP hydrolysis activity"/>
    <property type="evidence" value="ECO:0007669"/>
    <property type="project" value="InterPro"/>
</dbReference>
<keyword evidence="7 17" id="KW-0479">Metal-binding</keyword>
<feature type="transmembrane region" description="Helical" evidence="17">
    <location>
        <begin position="362"/>
        <end position="385"/>
    </location>
</feature>
<feature type="transmembrane region" description="Helical" evidence="17">
    <location>
        <begin position="115"/>
        <end position="133"/>
    </location>
</feature>
<feature type="transmembrane region" description="Helical" evidence="17">
    <location>
        <begin position="184"/>
        <end position="202"/>
    </location>
</feature>
<keyword evidence="6 17" id="KW-0812">Transmembrane</keyword>
<comment type="subcellular location">
    <subcellularLocation>
        <location evidence="1">Cell membrane</location>
        <topology evidence="1">Multi-pass membrane protein</topology>
    </subcellularLocation>
</comment>
<dbReference type="InterPro" id="IPR006121">
    <property type="entry name" value="HMA_dom"/>
</dbReference>
<dbReference type="InterPro" id="IPR023298">
    <property type="entry name" value="ATPase_P-typ_TM_dom_sf"/>
</dbReference>
<feature type="transmembrane region" description="Helical" evidence="17">
    <location>
        <begin position="706"/>
        <end position="724"/>
    </location>
</feature>
<evidence type="ECO:0000256" key="9">
    <source>
        <dbReference type="ARBA" id="ARBA00022796"/>
    </source>
</evidence>
<dbReference type="PANTHER" id="PTHR43520:SF8">
    <property type="entry name" value="P-TYPE CU(+) TRANSPORTER"/>
    <property type="match status" value="1"/>
</dbReference>
<evidence type="ECO:0000256" key="16">
    <source>
        <dbReference type="ARBA" id="ARBA00049289"/>
    </source>
</evidence>
<dbReference type="InterPro" id="IPR027256">
    <property type="entry name" value="P-typ_ATPase_IB"/>
</dbReference>
<evidence type="ECO:0000256" key="5">
    <source>
        <dbReference type="ARBA" id="ARBA00022475"/>
    </source>
</evidence>
<dbReference type="PROSITE" id="PS50846">
    <property type="entry name" value="HMA_2"/>
    <property type="match status" value="1"/>
</dbReference>
<feature type="transmembrane region" description="Helical" evidence="17">
    <location>
        <begin position="677"/>
        <end position="700"/>
    </location>
</feature>
<dbReference type="InterPro" id="IPR036163">
    <property type="entry name" value="HMA_dom_sf"/>
</dbReference>
<evidence type="ECO:0000256" key="3">
    <source>
        <dbReference type="ARBA" id="ARBA00012517"/>
    </source>
</evidence>
<keyword evidence="4" id="KW-0813">Transport</keyword>
<dbReference type="PRINTS" id="PR00943">
    <property type="entry name" value="CUATPASE"/>
</dbReference>
<dbReference type="SUPFAM" id="SSF81653">
    <property type="entry name" value="Calcium ATPase, transduction domain A"/>
    <property type="match status" value="1"/>
</dbReference>
<dbReference type="NCBIfam" id="TIGR01525">
    <property type="entry name" value="ATPase-IB_hvy"/>
    <property type="match status" value="1"/>
</dbReference>
<keyword evidence="11" id="KW-1278">Translocase</keyword>
<evidence type="ECO:0000256" key="12">
    <source>
        <dbReference type="ARBA" id="ARBA00022989"/>
    </source>
</evidence>
<keyword evidence="8 17" id="KW-0547">Nucleotide-binding</keyword>
<evidence type="ECO:0000256" key="8">
    <source>
        <dbReference type="ARBA" id="ARBA00022741"/>
    </source>
</evidence>
<dbReference type="OrthoDB" id="9813266at2"/>
<dbReference type="RefSeq" id="WP_103895046.1">
    <property type="nucleotide sequence ID" value="NZ_FNUK01000001.1"/>
</dbReference>
<dbReference type="NCBIfam" id="TIGR01494">
    <property type="entry name" value="ATPase_P-type"/>
    <property type="match status" value="1"/>
</dbReference>
<comment type="similarity">
    <text evidence="2 17">Belongs to the cation transport ATPase (P-type) (TC 3.A.3) family. Type IB subfamily.</text>
</comment>
<evidence type="ECO:0000256" key="4">
    <source>
        <dbReference type="ARBA" id="ARBA00022448"/>
    </source>
</evidence>
<protein>
    <recommendedName>
        <fullName evidence="3">P-type Cu(+) transporter</fullName>
        <ecNumber evidence="3">7.2.2.8</ecNumber>
    </recommendedName>
</protein>
<dbReference type="EC" id="7.2.2.8" evidence="3"/>
<gene>
    <name evidence="19" type="ORF">SAMN05660865_00010</name>
</gene>
<keyword evidence="10 17" id="KW-0067">ATP-binding</keyword>
<keyword evidence="12 17" id="KW-1133">Transmembrane helix</keyword>
<organism evidence="19 20">
    <name type="scientific">Caloramator fervidus</name>
    <dbReference type="NCBI Taxonomy" id="29344"/>
    <lineage>
        <taxon>Bacteria</taxon>
        <taxon>Bacillati</taxon>
        <taxon>Bacillota</taxon>
        <taxon>Clostridia</taxon>
        <taxon>Eubacteriales</taxon>
        <taxon>Clostridiaceae</taxon>
        <taxon>Caloramator</taxon>
    </lineage>
</organism>
<dbReference type="GO" id="GO:0140581">
    <property type="term" value="F:P-type monovalent copper transporter activity"/>
    <property type="evidence" value="ECO:0007669"/>
    <property type="project" value="UniProtKB-EC"/>
</dbReference>
<dbReference type="SUPFAM" id="SSF81665">
    <property type="entry name" value="Calcium ATPase, transmembrane domain M"/>
    <property type="match status" value="1"/>
</dbReference>
<keyword evidence="14" id="KW-0406">Ion transport</keyword>
<keyword evidence="5 17" id="KW-1003">Cell membrane</keyword>
<dbReference type="Proteomes" id="UP000242850">
    <property type="component" value="Unassembled WGS sequence"/>
</dbReference>
<name>A0A1H5RJK8_9CLOT</name>
<dbReference type="EMBL" id="FNUK01000001">
    <property type="protein sequence ID" value="SEF38549.1"/>
    <property type="molecule type" value="Genomic_DNA"/>
</dbReference>
<dbReference type="SFLD" id="SFLDF00027">
    <property type="entry name" value="p-type_atpase"/>
    <property type="match status" value="1"/>
</dbReference>
<keyword evidence="9" id="KW-0187">Copper transport</keyword>
<dbReference type="InterPro" id="IPR044492">
    <property type="entry name" value="P_typ_ATPase_HD_dom"/>
</dbReference>
<evidence type="ECO:0000256" key="11">
    <source>
        <dbReference type="ARBA" id="ARBA00022967"/>
    </source>
</evidence>
<dbReference type="Gene3D" id="3.30.70.100">
    <property type="match status" value="1"/>
</dbReference>
<dbReference type="GO" id="GO:0005524">
    <property type="term" value="F:ATP binding"/>
    <property type="evidence" value="ECO:0007669"/>
    <property type="project" value="UniProtKB-UniRule"/>
</dbReference>
<evidence type="ECO:0000256" key="6">
    <source>
        <dbReference type="ARBA" id="ARBA00022692"/>
    </source>
</evidence>
<feature type="transmembrane region" description="Helical" evidence="17">
    <location>
        <begin position="82"/>
        <end position="103"/>
    </location>
</feature>
<dbReference type="Pfam" id="PF00403">
    <property type="entry name" value="HMA"/>
    <property type="match status" value="1"/>
</dbReference>
<accession>A0A1H5RJK8</accession>
<dbReference type="Gene3D" id="3.40.1110.10">
    <property type="entry name" value="Calcium-transporting ATPase, cytoplasmic domain N"/>
    <property type="match status" value="1"/>
</dbReference>
<dbReference type="PANTHER" id="PTHR43520">
    <property type="entry name" value="ATP7, ISOFORM B"/>
    <property type="match status" value="1"/>
</dbReference>
<keyword evidence="15 17" id="KW-0472">Membrane</keyword>
<dbReference type="GO" id="GO:0005886">
    <property type="term" value="C:plasma membrane"/>
    <property type="evidence" value="ECO:0007669"/>
    <property type="project" value="UniProtKB-SubCell"/>
</dbReference>
<comment type="catalytic activity">
    <reaction evidence="16">
        <text>Cu(+)(in) + ATP + H2O = Cu(+)(out) + ADP + phosphate + H(+)</text>
        <dbReference type="Rhea" id="RHEA:25792"/>
        <dbReference type="ChEBI" id="CHEBI:15377"/>
        <dbReference type="ChEBI" id="CHEBI:15378"/>
        <dbReference type="ChEBI" id="CHEBI:30616"/>
        <dbReference type="ChEBI" id="CHEBI:43474"/>
        <dbReference type="ChEBI" id="CHEBI:49552"/>
        <dbReference type="ChEBI" id="CHEBI:456216"/>
        <dbReference type="EC" id="7.2.2.8"/>
    </reaction>
</comment>
<dbReference type="PROSITE" id="PS00154">
    <property type="entry name" value="ATPASE_E1_E2"/>
    <property type="match status" value="1"/>
</dbReference>
<dbReference type="InterPro" id="IPR059000">
    <property type="entry name" value="ATPase_P-type_domA"/>
</dbReference>
<dbReference type="InterPro" id="IPR036412">
    <property type="entry name" value="HAD-like_sf"/>
</dbReference>
<dbReference type="SFLD" id="SFLDG00002">
    <property type="entry name" value="C1.7:_P-type_atpase_like"/>
    <property type="match status" value="1"/>
</dbReference>